<reference evidence="1 2" key="1">
    <citation type="submission" date="2018-11" db="EMBL/GenBank/DDBJ databases">
        <title>Draft genome sequence of Ferruginibacter sp. BO-59.</title>
        <authorList>
            <person name="Im W.T."/>
        </authorList>
    </citation>
    <scope>NUCLEOTIDE SEQUENCE [LARGE SCALE GENOMIC DNA]</scope>
    <source>
        <strain evidence="1 2">BO-59</strain>
    </source>
</reference>
<dbReference type="RefSeq" id="WP_123121868.1">
    <property type="nucleotide sequence ID" value="NZ_RJJR01000014.1"/>
</dbReference>
<dbReference type="EMBL" id="RJJR01000014">
    <property type="protein sequence ID" value="RNI34327.1"/>
    <property type="molecule type" value="Genomic_DNA"/>
</dbReference>
<gene>
    <name evidence="1" type="ORF">EFY79_16690</name>
</gene>
<evidence type="ECO:0000313" key="1">
    <source>
        <dbReference type="EMBL" id="RNI34327.1"/>
    </source>
</evidence>
<proteinExistence type="predicted"/>
<protein>
    <submittedName>
        <fullName evidence="1">Uncharacterized protein</fullName>
    </submittedName>
</protein>
<evidence type="ECO:0000313" key="2">
    <source>
        <dbReference type="Proteomes" id="UP000267223"/>
    </source>
</evidence>
<sequence>MEQKKPFHYPESIRVVPLRQPVSAEIAKKKKKKKAAVQLSYRGGPMLANVEVFTIFWGTGWETTLKDTATELNQFYQTILKSRLINELSEYDTPKYKIGKGTLNGTITITANAPAQTITDTQIQSQLKNWIKKNKAFPKQNENTLYFIYFDSGITVSMGGSGSCSSFCGYHNNADDTTFYAVMPYPDCSGCLGGNNVLDALTGTSSHELCEAITDPIPGSGWYDDNYGEIGDICAWKFKKLHGYNIQREWSNKKNKCV</sequence>
<keyword evidence="2" id="KW-1185">Reference proteome</keyword>
<accession>A0A3M9NAJ5</accession>
<dbReference type="AlphaFoldDB" id="A0A3M9NAJ5"/>
<dbReference type="OrthoDB" id="3078460at2"/>
<comment type="caution">
    <text evidence="1">The sequence shown here is derived from an EMBL/GenBank/DDBJ whole genome shotgun (WGS) entry which is preliminary data.</text>
</comment>
<organism evidence="1 2">
    <name type="scientific">Hanamia caeni</name>
    <dbReference type="NCBI Taxonomy" id="2294116"/>
    <lineage>
        <taxon>Bacteria</taxon>
        <taxon>Pseudomonadati</taxon>
        <taxon>Bacteroidota</taxon>
        <taxon>Chitinophagia</taxon>
        <taxon>Chitinophagales</taxon>
        <taxon>Chitinophagaceae</taxon>
        <taxon>Hanamia</taxon>
    </lineage>
</organism>
<dbReference type="Proteomes" id="UP000267223">
    <property type="component" value="Unassembled WGS sequence"/>
</dbReference>
<name>A0A3M9NAJ5_9BACT</name>